<feature type="domain" description="UspA" evidence="2">
    <location>
        <begin position="9"/>
        <end position="141"/>
    </location>
</feature>
<comment type="similarity">
    <text evidence="1">Belongs to the universal stress protein A family.</text>
</comment>
<dbReference type="Pfam" id="PF00582">
    <property type="entry name" value="Usp"/>
    <property type="match status" value="1"/>
</dbReference>
<dbReference type="PANTHER" id="PTHR46268">
    <property type="entry name" value="STRESS RESPONSE PROTEIN NHAX"/>
    <property type="match status" value="1"/>
</dbReference>
<dbReference type="RefSeq" id="WP_005137479.1">
    <property type="nucleotide sequence ID" value="NZ_CP021122.1"/>
</dbReference>
<evidence type="ECO:0000313" key="4">
    <source>
        <dbReference type="Proteomes" id="UP000190074"/>
    </source>
</evidence>
<gene>
    <name evidence="3" type="ORF">SAMEA2259716_03686</name>
</gene>
<accession>A0A1T6A7L1</accession>
<dbReference type="AlphaFoldDB" id="A0A1T6A7L1"/>
<reference evidence="3 4" key="1">
    <citation type="submission" date="2016-11" db="EMBL/GenBank/DDBJ databases">
        <authorList>
            <consortium name="Pathogen Informatics"/>
        </authorList>
    </citation>
    <scope>NUCLEOTIDE SEQUENCE [LARGE SCALE GENOMIC DNA]</scope>
    <source>
        <strain evidence="3 4">911</strain>
    </source>
</reference>
<dbReference type="EMBL" id="FVGW01000007">
    <property type="protein sequence ID" value="SKM35457.1"/>
    <property type="molecule type" value="Genomic_DNA"/>
</dbReference>
<dbReference type="Proteomes" id="UP000190074">
    <property type="component" value="Unassembled WGS sequence"/>
</dbReference>
<dbReference type="InterPro" id="IPR006016">
    <property type="entry name" value="UspA"/>
</dbReference>
<dbReference type="SUPFAM" id="SSF52402">
    <property type="entry name" value="Adenine nucleotide alpha hydrolases-like"/>
    <property type="match status" value="1"/>
</dbReference>
<evidence type="ECO:0000259" key="2">
    <source>
        <dbReference type="Pfam" id="PF00582"/>
    </source>
</evidence>
<dbReference type="InterPro" id="IPR006015">
    <property type="entry name" value="Universal_stress_UspA"/>
</dbReference>
<sequence>MGADIEDGPVVVGVDGSTGARHAAIWAIDEAISRNVPLCLAHVTRIAVTTKSFSEQRRIDDEFAQMSLREAVAAVKATGKPVKIDAVVLRGLAAETLVAESRHSSLICVGSLGIGNFSRALFGSTAAEVAERAHCPVAVVRPPVFIPPQRTQWIALSLSRYGHDDEVIDAAMAEARLRHLPVLAIGTWSEDFGERPYDELDQRVANLRHRYEGVHMYPVVTRGGIARFVADSNEPIALAVIGKAEARQVAKIGSVSAEGERSVLVVRS</sequence>
<name>A0A1T6A7L1_9MYCO</name>
<organism evidence="3 4">
    <name type="scientific">Mycobacteroides abscessus subsp. massiliense</name>
    <dbReference type="NCBI Taxonomy" id="1962118"/>
    <lineage>
        <taxon>Bacteria</taxon>
        <taxon>Bacillati</taxon>
        <taxon>Actinomycetota</taxon>
        <taxon>Actinomycetes</taxon>
        <taxon>Mycobacteriales</taxon>
        <taxon>Mycobacteriaceae</taxon>
        <taxon>Mycobacteroides</taxon>
        <taxon>Mycobacteroides abscessus</taxon>
    </lineage>
</organism>
<proteinExistence type="inferred from homology"/>
<evidence type="ECO:0000313" key="3">
    <source>
        <dbReference type="EMBL" id="SKM35457.1"/>
    </source>
</evidence>
<dbReference type="Gene3D" id="3.40.50.12370">
    <property type="match status" value="1"/>
</dbReference>
<evidence type="ECO:0000256" key="1">
    <source>
        <dbReference type="ARBA" id="ARBA00008791"/>
    </source>
</evidence>
<dbReference type="PANTHER" id="PTHR46268:SF6">
    <property type="entry name" value="UNIVERSAL STRESS PROTEIN UP12"/>
    <property type="match status" value="1"/>
</dbReference>
<dbReference type="PRINTS" id="PR01438">
    <property type="entry name" value="UNVRSLSTRESS"/>
</dbReference>
<protein>
    <submittedName>
        <fullName evidence="3">Universal stress protein</fullName>
    </submittedName>
</protein>